<feature type="chain" id="PRO_5043640161" description="Pectinesterase inhibitor domain-containing protein" evidence="3">
    <location>
        <begin position="33"/>
        <end position="222"/>
    </location>
</feature>
<accession>A0AAV1VZZ6</accession>
<dbReference type="InterPro" id="IPR035513">
    <property type="entry name" value="Invertase/methylesterase_inhib"/>
</dbReference>
<evidence type="ECO:0000259" key="4">
    <source>
        <dbReference type="SMART" id="SM00856"/>
    </source>
</evidence>
<reference evidence="5 6" key="1">
    <citation type="submission" date="2024-03" db="EMBL/GenBank/DDBJ databases">
        <authorList>
            <person name="Martinez-Hernandez J."/>
        </authorList>
    </citation>
    <scope>NUCLEOTIDE SEQUENCE [LARGE SCALE GENOMIC DNA]</scope>
</reference>
<proteinExistence type="inferred from homology"/>
<keyword evidence="1 3" id="KW-0732">Signal</keyword>
<evidence type="ECO:0000256" key="2">
    <source>
        <dbReference type="ARBA" id="ARBA00038471"/>
    </source>
</evidence>
<gene>
    <name evidence="5" type="ORF">LLUT_LOCUS3625</name>
</gene>
<feature type="domain" description="Pectinesterase inhibitor" evidence="4">
    <location>
        <begin position="60"/>
        <end position="216"/>
    </location>
</feature>
<sequence>MENNNFAKTCSSHVITFILFTLLVTIPNITSACTNSTTIANSTQKINENTPIHSNYSANTFTTYIKTSCNSTTYPSICYKYLSPYASKIEADPMKLCNTSLSLALKATQRASSITSHILKRANLTDIAKVVLKDCLDNVKTSMGQLQDSLAAMRQLDGIDKQFQISNIQTWMSSSITDDQTCSDELDEMNLDATIRDQIRKVVLKAAMVNSNALYFVNNLIY</sequence>
<evidence type="ECO:0000256" key="1">
    <source>
        <dbReference type="ARBA" id="ARBA00022729"/>
    </source>
</evidence>
<evidence type="ECO:0000256" key="3">
    <source>
        <dbReference type="SAM" id="SignalP"/>
    </source>
</evidence>
<dbReference type="PANTHER" id="PTHR31080">
    <property type="entry name" value="PECTINESTERASE INHIBITOR-LIKE"/>
    <property type="match status" value="1"/>
</dbReference>
<dbReference type="SMART" id="SM00856">
    <property type="entry name" value="PMEI"/>
    <property type="match status" value="1"/>
</dbReference>
<dbReference type="InterPro" id="IPR006501">
    <property type="entry name" value="Pectinesterase_inhib_dom"/>
</dbReference>
<evidence type="ECO:0000313" key="6">
    <source>
        <dbReference type="Proteomes" id="UP001497480"/>
    </source>
</evidence>
<dbReference type="AlphaFoldDB" id="A0AAV1VZZ6"/>
<keyword evidence="6" id="KW-1185">Reference proteome</keyword>
<comment type="caution">
    <text evidence="5">The sequence shown here is derived from an EMBL/GenBank/DDBJ whole genome shotgun (WGS) entry which is preliminary data.</text>
</comment>
<organism evidence="5 6">
    <name type="scientific">Lupinus luteus</name>
    <name type="common">European yellow lupine</name>
    <dbReference type="NCBI Taxonomy" id="3873"/>
    <lineage>
        <taxon>Eukaryota</taxon>
        <taxon>Viridiplantae</taxon>
        <taxon>Streptophyta</taxon>
        <taxon>Embryophyta</taxon>
        <taxon>Tracheophyta</taxon>
        <taxon>Spermatophyta</taxon>
        <taxon>Magnoliopsida</taxon>
        <taxon>eudicotyledons</taxon>
        <taxon>Gunneridae</taxon>
        <taxon>Pentapetalae</taxon>
        <taxon>rosids</taxon>
        <taxon>fabids</taxon>
        <taxon>Fabales</taxon>
        <taxon>Fabaceae</taxon>
        <taxon>Papilionoideae</taxon>
        <taxon>50 kb inversion clade</taxon>
        <taxon>genistoids sensu lato</taxon>
        <taxon>core genistoids</taxon>
        <taxon>Genisteae</taxon>
        <taxon>Lupinus</taxon>
    </lineage>
</organism>
<protein>
    <recommendedName>
        <fullName evidence="4">Pectinesterase inhibitor domain-containing protein</fullName>
    </recommendedName>
</protein>
<dbReference type="CDD" id="cd15798">
    <property type="entry name" value="PMEI-like_3"/>
    <property type="match status" value="1"/>
</dbReference>
<dbReference type="SUPFAM" id="SSF101148">
    <property type="entry name" value="Plant invertase/pectin methylesterase inhibitor"/>
    <property type="match status" value="1"/>
</dbReference>
<dbReference type="GO" id="GO:0004857">
    <property type="term" value="F:enzyme inhibitor activity"/>
    <property type="evidence" value="ECO:0007669"/>
    <property type="project" value="InterPro"/>
</dbReference>
<dbReference type="EMBL" id="CAXHTB010000002">
    <property type="protein sequence ID" value="CAL0302565.1"/>
    <property type="molecule type" value="Genomic_DNA"/>
</dbReference>
<dbReference type="NCBIfam" id="TIGR01614">
    <property type="entry name" value="PME_inhib"/>
    <property type="match status" value="1"/>
</dbReference>
<comment type="similarity">
    <text evidence="2">Belongs to the PMEI family.</text>
</comment>
<dbReference type="Gene3D" id="1.20.140.40">
    <property type="entry name" value="Invertase/pectin methylesterase inhibitor family protein"/>
    <property type="match status" value="1"/>
</dbReference>
<dbReference type="Proteomes" id="UP001497480">
    <property type="component" value="Unassembled WGS sequence"/>
</dbReference>
<dbReference type="PANTHER" id="PTHR31080:SF15">
    <property type="entry name" value="INVERTASE"/>
    <property type="match status" value="1"/>
</dbReference>
<name>A0AAV1VZZ6_LUPLU</name>
<feature type="signal peptide" evidence="3">
    <location>
        <begin position="1"/>
        <end position="32"/>
    </location>
</feature>
<evidence type="ECO:0000313" key="5">
    <source>
        <dbReference type="EMBL" id="CAL0302565.1"/>
    </source>
</evidence>
<dbReference type="Pfam" id="PF04043">
    <property type="entry name" value="PMEI"/>
    <property type="match status" value="1"/>
</dbReference>
<dbReference type="InterPro" id="IPR051955">
    <property type="entry name" value="PME_Inhibitor"/>
</dbReference>